<evidence type="ECO:0000256" key="10">
    <source>
        <dbReference type="ARBA" id="ARBA00023170"/>
    </source>
</evidence>
<dbReference type="FunFam" id="1.20.1070.10:FF:000024">
    <property type="entry name" value="Olfactory receptor"/>
    <property type="match status" value="3"/>
</dbReference>
<feature type="domain" description="G-protein coupled receptors family 1 profile" evidence="15">
    <location>
        <begin position="320"/>
        <end position="495"/>
    </location>
</feature>
<evidence type="ECO:0000256" key="8">
    <source>
        <dbReference type="ARBA" id="ARBA00023136"/>
    </source>
</evidence>
<evidence type="ECO:0000256" key="14">
    <source>
        <dbReference type="SAM" id="Phobius"/>
    </source>
</evidence>
<dbReference type="GO" id="GO:0005549">
    <property type="term" value="F:odorant binding"/>
    <property type="evidence" value="ECO:0007669"/>
    <property type="project" value="TreeGrafter"/>
</dbReference>
<keyword evidence="7 13" id="KW-0297">G-protein coupled receptor</keyword>
<name>A0A315VYJ5_GAMAF</name>
<feature type="transmembrane region" description="Helical" evidence="14">
    <location>
        <begin position="239"/>
        <end position="259"/>
    </location>
</feature>
<evidence type="ECO:0000313" key="17">
    <source>
        <dbReference type="Proteomes" id="UP000250572"/>
    </source>
</evidence>
<keyword evidence="12 13" id="KW-0807">Transducer</keyword>
<keyword evidence="6 14" id="KW-1133">Transmembrane helix</keyword>
<evidence type="ECO:0000256" key="11">
    <source>
        <dbReference type="ARBA" id="ARBA00023180"/>
    </source>
</evidence>
<dbReference type="Gene3D" id="1.20.1070.10">
    <property type="entry name" value="Rhodopsin 7-helix transmembrane proteins"/>
    <property type="match status" value="3"/>
</dbReference>
<dbReference type="PROSITE" id="PS50262">
    <property type="entry name" value="G_PROTEIN_RECEP_F1_2"/>
    <property type="match status" value="3"/>
</dbReference>
<dbReference type="GO" id="GO:0004984">
    <property type="term" value="F:olfactory receptor activity"/>
    <property type="evidence" value="ECO:0007669"/>
    <property type="project" value="InterPro"/>
</dbReference>
<dbReference type="GO" id="GO:0004930">
    <property type="term" value="F:G protein-coupled receptor activity"/>
    <property type="evidence" value="ECO:0007669"/>
    <property type="project" value="UniProtKB-KW"/>
</dbReference>
<evidence type="ECO:0000256" key="13">
    <source>
        <dbReference type="RuleBase" id="RU000688"/>
    </source>
</evidence>
<evidence type="ECO:0000256" key="4">
    <source>
        <dbReference type="ARBA" id="ARBA00022692"/>
    </source>
</evidence>
<feature type="transmembrane region" description="Helical" evidence="14">
    <location>
        <begin position="57"/>
        <end position="76"/>
    </location>
</feature>
<feature type="transmembrane region" description="Helical" evidence="14">
    <location>
        <begin position="838"/>
        <end position="858"/>
    </location>
</feature>
<feature type="transmembrane region" description="Helical" evidence="14">
    <location>
        <begin position="303"/>
        <end position="326"/>
    </location>
</feature>
<keyword evidence="8 14" id="KW-0472">Membrane</keyword>
<keyword evidence="5" id="KW-0552">Olfaction</keyword>
<dbReference type="EMBL" id="NHOQ01000837">
    <property type="protein sequence ID" value="PWA28397.1"/>
    <property type="molecule type" value="Genomic_DNA"/>
</dbReference>
<feature type="domain" description="G-protein coupled receptors family 1 profile" evidence="15">
    <location>
        <begin position="680"/>
        <end position="856"/>
    </location>
</feature>
<feature type="transmembrane region" description="Helical" evidence="14">
    <location>
        <begin position="805"/>
        <end position="826"/>
    </location>
</feature>
<feature type="transmembrane region" description="Helical" evidence="14">
    <location>
        <begin position="347"/>
        <end position="368"/>
    </location>
</feature>
<keyword evidence="3" id="KW-0716">Sensory transduction</keyword>
<keyword evidence="2" id="KW-1003">Cell membrane</keyword>
<sequence>MNNEMNVSYIFLDGYVEMSKYKYAYFLLMFSAYILIICSNSTIVYLIWVNKNLHEPMYVFIAALLVNCVFYSSTTYPKLLIDLLSEKQRITYEACLLQFYFFYFVGPAEFFLLAVMSYDRYVSICKPLLYPTIMTNTTVTIFLVLSWFVPACHASIPLIMLSSTKVKLCSFNIRGIFCNNAVYTLQCVMPRSLAIFGVFAILDIVILPILFILFSYTKILIISYRSSKEVRRKAAETCLPHLLVLFSLTLLSVYDICIVRMDSDFSKTARFIMTLQIVLYHPLFNPFIYGFKMKEIYKHLKRLFWQFFLYYCLGASEFSLLAAMAYDRYVSICKPLQYATIMGRTTVSVYLSLAWLVPACLIAVMVVLNVNVKLCKHNINGILCNNSIYGLHCVDSKVQTVFGAVVLVLTLLFPLLFIIFTYTRIVLISYRSSKEVRKKAAQTCSPHLLVLISFSCLCAFDVIVARLGSNLTRLIRLIMTLQAVLYHPLLNPIIYGLKMKEISKQLKRLFSQAKVILCSSMKLCKSNVQGIFCNNSIFSAHCLNSEVHIVFGAVALVMIGFFPLLFIIFTYTRIVLISYRSSKEVRKKAAQTCSPHLLVLISFSCLCAFDVIVARLGSNLTRLIRLIMTLQAVLYHPLLNPIIYVFVLIICSNATIVYLIWTHKNLHEPMYIFIGGSEFLLLAVMAFDRYVSICKPLRYPTIMRKATVKCLLAFAWLSPPLHVVVQAVLSTKSKICNRNLEAIFCNNTIYTLQCMRSRTVTIIGVVILLDVAVLPMLFTVFTYAKIFIMAYQSNKAFQRKAAKTCLPHVLVLISFSYLCVYDVIIARVESDLPKAARFVMTLQLFLYHPLLNPIIYGLKMKEISKHLKRFDIDCFDVDKFLIASKHFLHCTEAPPAQDGTSEWHCGYDRDKEP</sequence>
<dbReference type="PROSITE" id="PS00237">
    <property type="entry name" value="G_PROTEIN_RECEP_F1_1"/>
    <property type="match status" value="1"/>
</dbReference>
<reference evidence="16 17" key="1">
    <citation type="journal article" date="2018" name="G3 (Bethesda)">
        <title>A High-Quality Reference Genome for the Invasive Mosquitofish Gambusia affinis Using a Chicago Library.</title>
        <authorList>
            <person name="Hoffberg S.L."/>
            <person name="Troendle N.J."/>
            <person name="Glenn T.C."/>
            <person name="Mahmud O."/>
            <person name="Louha S."/>
            <person name="Chalopin D."/>
            <person name="Bennetzen J.L."/>
            <person name="Mauricio R."/>
        </authorList>
    </citation>
    <scope>NUCLEOTIDE SEQUENCE [LARGE SCALE GENOMIC DNA]</scope>
    <source>
        <strain evidence="16">NE01/NJP1002.9</strain>
        <tissue evidence="16">Muscle</tissue>
    </source>
</reference>
<protein>
    <recommendedName>
        <fullName evidence="15">G-protein coupled receptors family 1 profile domain-containing protein</fullName>
    </recommendedName>
</protein>
<feature type="transmembrane region" description="Helical" evidence="14">
    <location>
        <begin position="271"/>
        <end position="291"/>
    </location>
</feature>
<feature type="transmembrane region" description="Helical" evidence="14">
    <location>
        <begin position="401"/>
        <end position="427"/>
    </location>
</feature>
<feature type="transmembrane region" description="Helical" evidence="14">
    <location>
        <begin position="638"/>
        <end position="660"/>
    </location>
</feature>
<feature type="transmembrane region" description="Helical" evidence="14">
    <location>
        <begin position="596"/>
        <end position="617"/>
    </location>
</feature>
<dbReference type="GO" id="GO:0005886">
    <property type="term" value="C:plasma membrane"/>
    <property type="evidence" value="ECO:0007669"/>
    <property type="project" value="UniProtKB-SubCell"/>
</dbReference>
<keyword evidence="11" id="KW-0325">Glycoprotein</keyword>
<evidence type="ECO:0000256" key="3">
    <source>
        <dbReference type="ARBA" id="ARBA00022606"/>
    </source>
</evidence>
<evidence type="ECO:0000256" key="5">
    <source>
        <dbReference type="ARBA" id="ARBA00022725"/>
    </source>
</evidence>
<proteinExistence type="inferred from homology"/>
<feature type="transmembrane region" description="Helical" evidence="14">
    <location>
        <begin position="96"/>
        <end position="116"/>
    </location>
</feature>
<dbReference type="Pfam" id="PF13853">
    <property type="entry name" value="7tm_4"/>
    <property type="match status" value="3"/>
</dbReference>
<dbReference type="PRINTS" id="PR00237">
    <property type="entry name" value="GPCRRHODOPSN"/>
</dbReference>
<evidence type="ECO:0000259" key="15">
    <source>
        <dbReference type="PROSITE" id="PS50262"/>
    </source>
</evidence>
<dbReference type="PRINTS" id="PR00245">
    <property type="entry name" value="OLFACTORYR"/>
</dbReference>
<comment type="caution">
    <text evidence="16">The sequence shown here is derived from an EMBL/GenBank/DDBJ whole genome shotgun (WGS) entry which is preliminary data.</text>
</comment>
<evidence type="ECO:0000256" key="9">
    <source>
        <dbReference type="ARBA" id="ARBA00023157"/>
    </source>
</evidence>
<keyword evidence="4 13" id="KW-0812">Transmembrane</keyword>
<feature type="domain" description="G-protein coupled receptors family 1 profile" evidence="15">
    <location>
        <begin position="39"/>
        <end position="289"/>
    </location>
</feature>
<comment type="similarity">
    <text evidence="13">Belongs to the G-protein coupled receptor 1 family.</text>
</comment>
<dbReference type="InterPro" id="IPR000276">
    <property type="entry name" value="GPCR_Rhodpsn"/>
</dbReference>
<dbReference type="InterPro" id="IPR052921">
    <property type="entry name" value="GPCR1_Superfamily_Member"/>
</dbReference>
<feature type="transmembrane region" description="Helical" evidence="14">
    <location>
        <begin position="549"/>
        <end position="576"/>
    </location>
</feature>
<feature type="transmembrane region" description="Helical" evidence="14">
    <location>
        <begin position="23"/>
        <end position="48"/>
    </location>
</feature>
<organism evidence="16 17">
    <name type="scientific">Gambusia affinis</name>
    <name type="common">Western mosquitofish</name>
    <name type="synonym">Heterandria affinis</name>
    <dbReference type="NCBI Taxonomy" id="33528"/>
    <lineage>
        <taxon>Eukaryota</taxon>
        <taxon>Metazoa</taxon>
        <taxon>Chordata</taxon>
        <taxon>Craniata</taxon>
        <taxon>Vertebrata</taxon>
        <taxon>Euteleostomi</taxon>
        <taxon>Actinopterygii</taxon>
        <taxon>Neopterygii</taxon>
        <taxon>Teleostei</taxon>
        <taxon>Neoteleostei</taxon>
        <taxon>Acanthomorphata</taxon>
        <taxon>Ovalentaria</taxon>
        <taxon>Atherinomorphae</taxon>
        <taxon>Cyprinodontiformes</taxon>
        <taxon>Poeciliidae</taxon>
        <taxon>Poeciliinae</taxon>
        <taxon>Gambusia</taxon>
    </lineage>
</organism>
<evidence type="ECO:0000256" key="6">
    <source>
        <dbReference type="ARBA" id="ARBA00022989"/>
    </source>
</evidence>
<evidence type="ECO:0000256" key="2">
    <source>
        <dbReference type="ARBA" id="ARBA00022475"/>
    </source>
</evidence>
<comment type="subcellular location">
    <subcellularLocation>
        <location evidence="1">Cell membrane</location>
        <topology evidence="1">Multi-pass membrane protein</topology>
    </subcellularLocation>
</comment>
<feature type="transmembrane region" description="Helical" evidence="14">
    <location>
        <begin position="760"/>
        <end position="784"/>
    </location>
</feature>
<keyword evidence="9" id="KW-1015">Disulfide bond</keyword>
<accession>A0A315VYJ5</accession>
<keyword evidence="17" id="KW-1185">Reference proteome</keyword>
<dbReference type="Proteomes" id="UP000250572">
    <property type="component" value="Unassembled WGS sequence"/>
</dbReference>
<evidence type="ECO:0000256" key="7">
    <source>
        <dbReference type="ARBA" id="ARBA00023040"/>
    </source>
</evidence>
<dbReference type="STRING" id="33528.ENSGAFP00000011623"/>
<dbReference type="InterPro" id="IPR017452">
    <property type="entry name" value="GPCR_Rhodpsn_7TM"/>
</dbReference>
<evidence type="ECO:0000256" key="12">
    <source>
        <dbReference type="ARBA" id="ARBA00023224"/>
    </source>
</evidence>
<feature type="transmembrane region" description="Helical" evidence="14">
    <location>
        <begin position="193"/>
        <end position="219"/>
    </location>
</feature>
<dbReference type="PANTHER" id="PTHR26451">
    <property type="entry name" value="G_PROTEIN_RECEP_F1_2 DOMAIN-CONTAINING PROTEIN"/>
    <property type="match status" value="1"/>
</dbReference>
<dbReference type="SUPFAM" id="SSF81321">
    <property type="entry name" value="Family A G protein-coupled receptor-like"/>
    <property type="match status" value="4"/>
</dbReference>
<evidence type="ECO:0000256" key="1">
    <source>
        <dbReference type="ARBA" id="ARBA00004651"/>
    </source>
</evidence>
<dbReference type="InterPro" id="IPR000725">
    <property type="entry name" value="Olfact_rcpt"/>
</dbReference>
<feature type="transmembrane region" description="Helical" evidence="14">
    <location>
        <begin position="448"/>
        <end position="468"/>
    </location>
</feature>
<feature type="transmembrane region" description="Helical" evidence="14">
    <location>
        <begin position="672"/>
        <end position="691"/>
    </location>
</feature>
<evidence type="ECO:0000313" key="16">
    <source>
        <dbReference type="EMBL" id="PWA28397.1"/>
    </source>
</evidence>
<dbReference type="AlphaFoldDB" id="A0A315VYJ5"/>
<keyword evidence="10 13" id="KW-0675">Receptor</keyword>
<dbReference type="PANTHER" id="PTHR26451:SF847">
    <property type="entry name" value="ODORANT RECEPTOR-RELATED"/>
    <property type="match status" value="1"/>
</dbReference>
<gene>
    <name evidence="16" type="ORF">CCH79_00015974</name>
</gene>
<feature type="transmembrane region" description="Helical" evidence="14">
    <location>
        <begin position="711"/>
        <end position="729"/>
    </location>
</feature>